<dbReference type="RefSeq" id="WP_352560524.1">
    <property type="nucleotide sequence ID" value="NZ_JAMYQB010000021.1"/>
</dbReference>
<keyword evidence="3" id="KW-1185">Reference proteome</keyword>
<proteinExistence type="predicted"/>
<dbReference type="EMBL" id="JAMYQB010000021">
    <property type="protein sequence ID" value="MER9406998.1"/>
    <property type="molecule type" value="Genomic_DNA"/>
</dbReference>
<feature type="compositionally biased region" description="Polar residues" evidence="1">
    <location>
        <begin position="20"/>
        <end position="30"/>
    </location>
</feature>
<accession>A0ABV1Z4Y9</accession>
<dbReference type="Proteomes" id="UP001433071">
    <property type="component" value="Unassembled WGS sequence"/>
</dbReference>
<feature type="region of interest" description="Disordered" evidence="1">
    <location>
        <begin position="1"/>
        <end position="30"/>
    </location>
</feature>
<comment type="caution">
    <text evidence="2">The sequence shown here is derived from an EMBL/GenBank/DDBJ whole genome shotgun (WGS) entry which is preliminary data.</text>
</comment>
<name>A0ABV1Z4Y9_9HYPH</name>
<sequence length="72" mass="7474">MLAASHKPDFGPGLVPIPARQQTPSPCPNYQRQAVPNMTLNGAGRLLVVGVAINVISTGTPRNITTVAADNP</sequence>
<organism evidence="2 3">
    <name type="scientific">Mesorhizobium caraganae</name>
    <dbReference type="NCBI Taxonomy" id="483206"/>
    <lineage>
        <taxon>Bacteria</taxon>
        <taxon>Pseudomonadati</taxon>
        <taxon>Pseudomonadota</taxon>
        <taxon>Alphaproteobacteria</taxon>
        <taxon>Hyphomicrobiales</taxon>
        <taxon>Phyllobacteriaceae</taxon>
        <taxon>Mesorhizobium</taxon>
    </lineage>
</organism>
<evidence type="ECO:0000313" key="3">
    <source>
        <dbReference type="Proteomes" id="UP001433071"/>
    </source>
</evidence>
<evidence type="ECO:0000256" key="1">
    <source>
        <dbReference type="SAM" id="MobiDB-lite"/>
    </source>
</evidence>
<gene>
    <name evidence="2" type="ORF">NKI36_23475</name>
</gene>
<protein>
    <submittedName>
        <fullName evidence="2">Uncharacterized protein</fullName>
    </submittedName>
</protein>
<reference evidence="2 3" key="1">
    <citation type="journal article" date="2024" name="Proc. Natl. Acad. Sci. U.S.A.">
        <title>The evolutionary genomics of adaptation to stress in wild rhizobium bacteria.</title>
        <authorList>
            <person name="Kehlet-Delgado H."/>
            <person name="Montoya A.P."/>
            <person name="Jensen K.T."/>
            <person name="Wendlandt C.E."/>
            <person name="Dexheimer C."/>
            <person name="Roberts M."/>
            <person name="Torres Martinez L."/>
            <person name="Friesen M.L."/>
            <person name="Griffitts J.S."/>
            <person name="Porter S.S."/>
        </authorList>
    </citation>
    <scope>NUCLEOTIDE SEQUENCE [LARGE SCALE GENOMIC DNA]</scope>
    <source>
        <strain evidence="2 3">M0641</strain>
    </source>
</reference>
<evidence type="ECO:0000313" key="2">
    <source>
        <dbReference type="EMBL" id="MER9406998.1"/>
    </source>
</evidence>